<organism evidence="1 2">
    <name type="scientific">Camellia lanceoleosa</name>
    <dbReference type="NCBI Taxonomy" id="1840588"/>
    <lineage>
        <taxon>Eukaryota</taxon>
        <taxon>Viridiplantae</taxon>
        <taxon>Streptophyta</taxon>
        <taxon>Embryophyta</taxon>
        <taxon>Tracheophyta</taxon>
        <taxon>Spermatophyta</taxon>
        <taxon>Magnoliopsida</taxon>
        <taxon>eudicotyledons</taxon>
        <taxon>Gunneridae</taxon>
        <taxon>Pentapetalae</taxon>
        <taxon>asterids</taxon>
        <taxon>Ericales</taxon>
        <taxon>Theaceae</taxon>
        <taxon>Camellia</taxon>
    </lineage>
</organism>
<sequence length="76" mass="8364">MLPSFLAEGKAKDSFAVVMELVDPYEDFKASMMEMILAKQLFEETGKTATGTTLIPTRFVWPYGGGSVFLCDSFIG</sequence>
<protein>
    <submittedName>
        <fullName evidence="1">Transcription repressor OFP7</fullName>
    </submittedName>
</protein>
<evidence type="ECO:0000313" key="1">
    <source>
        <dbReference type="EMBL" id="KAI8022625.1"/>
    </source>
</evidence>
<accession>A0ACC0IB83</accession>
<keyword evidence="2" id="KW-1185">Reference proteome</keyword>
<evidence type="ECO:0000313" key="2">
    <source>
        <dbReference type="Proteomes" id="UP001060215"/>
    </source>
</evidence>
<dbReference type="EMBL" id="CM045763">
    <property type="protein sequence ID" value="KAI8022625.1"/>
    <property type="molecule type" value="Genomic_DNA"/>
</dbReference>
<gene>
    <name evidence="1" type="ORF">LOK49_LG03G01305</name>
</gene>
<reference evidence="1 2" key="1">
    <citation type="journal article" date="2022" name="Plant J.">
        <title>Chromosome-level genome of Camellia lanceoleosa provides a valuable resource for understanding genome evolution and self-incompatibility.</title>
        <authorList>
            <person name="Gong W."/>
            <person name="Xiao S."/>
            <person name="Wang L."/>
            <person name="Liao Z."/>
            <person name="Chang Y."/>
            <person name="Mo W."/>
            <person name="Hu G."/>
            <person name="Li W."/>
            <person name="Zhao G."/>
            <person name="Zhu H."/>
            <person name="Hu X."/>
            <person name="Ji K."/>
            <person name="Xiang X."/>
            <person name="Song Q."/>
            <person name="Yuan D."/>
            <person name="Jin S."/>
            <person name="Zhang L."/>
        </authorList>
    </citation>
    <scope>NUCLEOTIDE SEQUENCE [LARGE SCALE GENOMIC DNA]</scope>
    <source>
        <strain evidence="1">SQ_2022a</strain>
    </source>
</reference>
<dbReference type="Proteomes" id="UP001060215">
    <property type="component" value="Chromosome 6"/>
</dbReference>
<proteinExistence type="predicted"/>
<comment type="caution">
    <text evidence="1">The sequence shown here is derived from an EMBL/GenBank/DDBJ whole genome shotgun (WGS) entry which is preliminary data.</text>
</comment>
<name>A0ACC0IB83_9ERIC</name>